<reference evidence="2 3" key="1">
    <citation type="submission" date="2012-07" db="EMBL/GenBank/DDBJ databases">
        <authorList>
            <person name="Durkin A.S."/>
            <person name="McCorrison J."/>
            <person name="Torralba M."/>
            <person name="Gillis M."/>
            <person name="Methe B."/>
            <person name="Sutton G."/>
            <person name="Nelson K.E."/>
        </authorList>
    </citation>
    <scope>NUCLEOTIDE SEQUENCE [LARGE SCALE GENOMIC DNA]</scope>
    <source>
        <strain evidence="3">ATCC 12104 / DSM 43013 / CCUG 2238 / JCM 8349 / NCTC 10301 / Howell 279</strain>
    </source>
</reference>
<dbReference type="eggNOG" id="ENOG5031II3">
    <property type="taxonomic scope" value="Bacteria"/>
</dbReference>
<dbReference type="PATRIC" id="fig|1115803.3.peg.792"/>
<evidence type="ECO:0000313" key="2">
    <source>
        <dbReference type="EMBL" id="EJN85454.1"/>
    </source>
</evidence>
<accession>J3JKL1</accession>
<sequence>MLTFAPGVAGKIRGCGPISGFLLPRTRLRARGLRPRDQSAAPMVRPQDYDCQLRDTPIAGFLSAPQHQVVIRCERNCYPASFELTDNTGRPLHGVRRCGCQQSQRMSGDQCPHSGHELPGDTRRRARTTEFQRLPPAT</sequence>
<organism evidence="2 3">
    <name type="scientific">Actinomyces naeslundii (strain ATCC 12104 / DSM 43013 / CCUG 2238 / JCM 8349 / NCTC 10301 / Howell 279)</name>
    <dbReference type="NCBI Taxonomy" id="1115803"/>
    <lineage>
        <taxon>Bacteria</taxon>
        <taxon>Bacillati</taxon>
        <taxon>Actinomycetota</taxon>
        <taxon>Actinomycetes</taxon>
        <taxon>Actinomycetales</taxon>
        <taxon>Actinomycetaceae</taxon>
        <taxon>Actinomyces</taxon>
    </lineage>
</organism>
<evidence type="ECO:0000256" key="1">
    <source>
        <dbReference type="SAM" id="MobiDB-lite"/>
    </source>
</evidence>
<dbReference type="AlphaFoldDB" id="J3JKL1"/>
<evidence type="ECO:0000313" key="3">
    <source>
        <dbReference type="Proteomes" id="UP000007814"/>
    </source>
</evidence>
<dbReference type="Proteomes" id="UP000007814">
    <property type="component" value="Unassembled WGS sequence"/>
</dbReference>
<gene>
    <name evidence="2" type="ORF">HMPREF1129_1498</name>
</gene>
<proteinExistence type="predicted"/>
<protein>
    <submittedName>
        <fullName evidence="2">Uncharacterized protein</fullName>
    </submittedName>
</protein>
<feature type="region of interest" description="Disordered" evidence="1">
    <location>
        <begin position="103"/>
        <end position="126"/>
    </location>
</feature>
<name>J3JKL1_ACTNH</name>
<dbReference type="EMBL" id="ALJK01000065">
    <property type="protein sequence ID" value="EJN85454.1"/>
    <property type="molecule type" value="Genomic_DNA"/>
</dbReference>
<comment type="caution">
    <text evidence="2">The sequence shown here is derived from an EMBL/GenBank/DDBJ whole genome shotgun (WGS) entry which is preliminary data.</text>
</comment>
<feature type="compositionally biased region" description="Basic and acidic residues" evidence="1">
    <location>
        <begin position="114"/>
        <end position="126"/>
    </location>
</feature>